<dbReference type="EMBL" id="AKJY01000063">
    <property type="protein sequence ID" value="EJL70045.1"/>
    <property type="molecule type" value="Genomic_DNA"/>
</dbReference>
<accession>J2JQI6</accession>
<comment type="caution">
    <text evidence="1">The sequence shown here is derived from an EMBL/GenBank/DDBJ whole genome shotgun (WGS) entry which is preliminary data.</text>
</comment>
<evidence type="ECO:0000313" key="2">
    <source>
        <dbReference type="Proteomes" id="UP000007509"/>
    </source>
</evidence>
<proteinExistence type="predicted"/>
<organism evidence="1 2">
    <name type="scientific">Chryseobacterium populi</name>
    <dbReference type="NCBI Taxonomy" id="1144316"/>
    <lineage>
        <taxon>Bacteria</taxon>
        <taxon>Pseudomonadati</taxon>
        <taxon>Bacteroidota</taxon>
        <taxon>Flavobacteriia</taxon>
        <taxon>Flavobacteriales</taxon>
        <taxon>Weeksellaceae</taxon>
        <taxon>Chryseobacterium group</taxon>
        <taxon>Chryseobacterium</taxon>
    </lineage>
</organism>
<dbReference type="OrthoDB" id="5952844at2"/>
<sequence length="162" mass="18071">MALTNLNNTHLTAAQLTAAQTAITALETALAPITVTLTPEDRQKYGSINEQNKLFVNKVSDYRKGQGTLSATDVDWAEFDRDLTSRQNYESFITRLESLITRLKSAKTLHDYDNYQAALIDYAFTAFKAGTAAPGYEVKHNELKQFFGKSAKTIDDIPNETK</sequence>
<gene>
    <name evidence="1" type="ORF">PMI13_03060</name>
</gene>
<dbReference type="RefSeq" id="WP_007845132.1">
    <property type="nucleotide sequence ID" value="NZ_AKJY01000063.1"/>
</dbReference>
<keyword evidence="2" id="KW-1185">Reference proteome</keyword>
<protein>
    <submittedName>
        <fullName evidence="1">Uncharacterized protein</fullName>
    </submittedName>
</protein>
<name>J2JQI6_9FLAO</name>
<dbReference type="Proteomes" id="UP000007509">
    <property type="component" value="Unassembled WGS sequence"/>
</dbReference>
<reference evidence="1 2" key="1">
    <citation type="journal article" date="2012" name="J. Bacteriol.">
        <title>Twenty-one genome sequences from Pseudomonas species and 19 genome sequences from diverse bacteria isolated from the rhizosphere and endosphere of Populus deltoides.</title>
        <authorList>
            <person name="Brown S.D."/>
            <person name="Utturkar S.M."/>
            <person name="Klingeman D.M."/>
            <person name="Johnson C.M."/>
            <person name="Martin S.L."/>
            <person name="Land M.L."/>
            <person name="Lu T.Y."/>
            <person name="Schadt C.W."/>
            <person name="Doktycz M.J."/>
            <person name="Pelletier D.A."/>
        </authorList>
    </citation>
    <scope>NUCLEOTIDE SEQUENCE [LARGE SCALE GENOMIC DNA]</scope>
    <source>
        <strain evidence="1 2">CF314</strain>
    </source>
</reference>
<evidence type="ECO:0000313" key="1">
    <source>
        <dbReference type="EMBL" id="EJL70045.1"/>
    </source>
</evidence>
<dbReference type="PATRIC" id="fig|1144316.3.peg.3079"/>
<dbReference type="AlphaFoldDB" id="J2JQI6"/>